<keyword evidence="6" id="KW-1185">Reference proteome</keyword>
<dbReference type="NCBIfam" id="NF007497">
    <property type="entry name" value="PRK10090.1"/>
    <property type="match status" value="1"/>
</dbReference>
<dbReference type="EMBL" id="BMDY01000015">
    <property type="protein sequence ID" value="GGB10844.1"/>
    <property type="molecule type" value="Genomic_DNA"/>
</dbReference>
<comment type="similarity">
    <text evidence="3">Belongs to the aldehyde dehydrogenase family.</text>
</comment>
<evidence type="ECO:0000256" key="3">
    <source>
        <dbReference type="RuleBase" id="RU003345"/>
    </source>
</evidence>
<gene>
    <name evidence="5" type="ORF">GCM10007414_25300</name>
</gene>
<keyword evidence="1 3" id="KW-0560">Oxidoreductase</keyword>
<sequence>MSSITHKMYINGEWCEAVGKELIEVLSPTDESVVGYAAKAEREDAKRALEGAQTAQKDWQRLPAQVRAGYVAKLADLLEENTERFATLLTKEQGKLYKDALGEVKGSVGFFRYAVESARRIEGEIVTSENSDEQIWIQRVPYGVTVGLLAWNYPLALAARKLGNALVTGNTMVVMPPADTPLAVLLLGELVEKAGFPVGVVNIVSGEGATVGDELVRNPITKLVTLTGSSEVGSILYRSASENITALNLELGGKAPFIVLDDVDVDHVVELAIQSAFGNCGQICTSNERMYIQQGVFDEFMEKFVAKAKSLRVGDPMLETSDIGPKVNAREIDNLVGLVERAKQQGATIACGGSVPTGPQFEKGYWFEPTVIVDVDNNMEIMKKETFGPIVTAMPVKDLEHALELANDIDLGLSGYVFTHDVRKVMKAVNELEVGEIYVNRPNGELLNGFHTGFKRSGVGGEDGKHGLEGYLQKKTVYFNYG</sequence>
<evidence type="ECO:0000256" key="2">
    <source>
        <dbReference type="PROSITE-ProRule" id="PRU10007"/>
    </source>
</evidence>
<evidence type="ECO:0000313" key="5">
    <source>
        <dbReference type="EMBL" id="GGB10844.1"/>
    </source>
</evidence>
<dbReference type="RefSeq" id="WP_055733265.1">
    <property type="nucleotide sequence ID" value="NZ_BMDY01000015.1"/>
</dbReference>
<evidence type="ECO:0000259" key="4">
    <source>
        <dbReference type="Pfam" id="PF00171"/>
    </source>
</evidence>
<protein>
    <submittedName>
        <fullName evidence="5">Aldehyde dehydrogenase</fullName>
    </submittedName>
</protein>
<proteinExistence type="inferred from homology"/>
<feature type="active site" evidence="2">
    <location>
        <position position="250"/>
    </location>
</feature>
<evidence type="ECO:0000313" key="6">
    <source>
        <dbReference type="Proteomes" id="UP000651977"/>
    </source>
</evidence>
<dbReference type="PANTHER" id="PTHR11699">
    <property type="entry name" value="ALDEHYDE DEHYDROGENASE-RELATED"/>
    <property type="match status" value="1"/>
</dbReference>
<name>A0ABQ1I4L9_9ALTE</name>
<dbReference type="PROSITE" id="PS00687">
    <property type="entry name" value="ALDEHYDE_DEHYDR_GLU"/>
    <property type="match status" value="1"/>
</dbReference>
<feature type="domain" description="Aldehyde dehydrogenase" evidence="4">
    <location>
        <begin position="14"/>
        <end position="477"/>
    </location>
</feature>
<dbReference type="InterPro" id="IPR015590">
    <property type="entry name" value="Aldehyde_DH_dom"/>
</dbReference>
<dbReference type="Pfam" id="PF00171">
    <property type="entry name" value="Aldedh"/>
    <property type="match status" value="1"/>
</dbReference>
<dbReference type="InterPro" id="IPR029510">
    <property type="entry name" value="Ald_DH_CS_GLU"/>
</dbReference>
<accession>A0ABQ1I4L9</accession>
<reference evidence="6" key="1">
    <citation type="journal article" date="2019" name="Int. J. Syst. Evol. Microbiol.">
        <title>The Global Catalogue of Microorganisms (GCM) 10K type strain sequencing project: providing services to taxonomists for standard genome sequencing and annotation.</title>
        <authorList>
            <consortium name="The Broad Institute Genomics Platform"/>
            <consortium name="The Broad Institute Genome Sequencing Center for Infectious Disease"/>
            <person name="Wu L."/>
            <person name="Ma J."/>
        </authorList>
    </citation>
    <scope>NUCLEOTIDE SEQUENCE [LARGE SCALE GENOMIC DNA]</scope>
    <source>
        <strain evidence="6">CGMCC 1.10131</strain>
    </source>
</reference>
<dbReference type="Proteomes" id="UP000651977">
    <property type="component" value="Unassembled WGS sequence"/>
</dbReference>
<dbReference type="InterPro" id="IPR016162">
    <property type="entry name" value="Ald_DH_N"/>
</dbReference>
<dbReference type="Gene3D" id="3.40.605.10">
    <property type="entry name" value="Aldehyde Dehydrogenase, Chain A, domain 1"/>
    <property type="match status" value="1"/>
</dbReference>
<comment type="caution">
    <text evidence="5">The sequence shown here is derived from an EMBL/GenBank/DDBJ whole genome shotgun (WGS) entry which is preliminary data.</text>
</comment>
<dbReference type="InterPro" id="IPR016161">
    <property type="entry name" value="Ald_DH/histidinol_DH"/>
</dbReference>
<evidence type="ECO:0000256" key="1">
    <source>
        <dbReference type="ARBA" id="ARBA00023002"/>
    </source>
</evidence>
<dbReference type="SUPFAM" id="SSF53720">
    <property type="entry name" value="ALDH-like"/>
    <property type="match status" value="1"/>
</dbReference>
<organism evidence="5 6">
    <name type="scientific">Agarivorans gilvus</name>
    <dbReference type="NCBI Taxonomy" id="680279"/>
    <lineage>
        <taxon>Bacteria</taxon>
        <taxon>Pseudomonadati</taxon>
        <taxon>Pseudomonadota</taxon>
        <taxon>Gammaproteobacteria</taxon>
        <taxon>Alteromonadales</taxon>
        <taxon>Alteromonadaceae</taxon>
        <taxon>Agarivorans</taxon>
    </lineage>
</organism>
<dbReference type="InterPro" id="IPR016163">
    <property type="entry name" value="Ald_DH_C"/>
</dbReference>
<dbReference type="Gene3D" id="3.40.309.10">
    <property type="entry name" value="Aldehyde Dehydrogenase, Chain A, domain 2"/>
    <property type="match status" value="1"/>
</dbReference>